<name>A0A0X8HSE1_9SACH</name>
<dbReference type="InterPro" id="IPR015943">
    <property type="entry name" value="WD40/YVTN_repeat-like_dom_sf"/>
</dbReference>
<dbReference type="InterPro" id="IPR001680">
    <property type="entry name" value="WD40_rpt"/>
</dbReference>
<feature type="repeat" description="WD" evidence="1">
    <location>
        <begin position="190"/>
        <end position="219"/>
    </location>
</feature>
<dbReference type="GeneID" id="28724253"/>
<dbReference type="SUPFAM" id="SSF50978">
    <property type="entry name" value="WD40 repeat-like"/>
    <property type="match status" value="1"/>
</dbReference>
<dbReference type="OrthoDB" id="361494at2759"/>
<protein>
    <submittedName>
        <fullName evidence="2">HEL300Cp</fullName>
    </submittedName>
</protein>
<dbReference type="SMART" id="SM00320">
    <property type="entry name" value="WD40"/>
    <property type="match status" value="4"/>
</dbReference>
<accession>A0A0X8HSE1</accession>
<keyword evidence="3" id="KW-1185">Reference proteome</keyword>
<sequence>MKVYIYIYRNEVSATERKTATLANIAMYHRWLNYALDEDESLTRHCTLLVDSPDIYQHSKTAGAAGATIGVTAIAIERQTGQFFISAGTDGSLSMWQFESRHSDDHTRGTNLNKRRHYLKGSIAEHRQPLPRKMLERHNVRQVKNIVTYSQRSLIAPPSISSTHYYDSFSSDEHLQSAPGVHTVTNCLFYARDNGMFITAGTDYTIKIWDTAAFQSVHSISLPYRINQIDTKEDLILCGLDDKNPCVLDLRNVRGKGMILGSRSNLPNSQVLCAKFVAAPTSSTSPEYSDTRYVITGDSAGSLRTWDLRMANRCVCTVTGAHHTYTNDISIEPTPTATRKFLSTGKDGKCKIWSTANGLCCLKRELTPADAFRNRTPKRTSRRLLWHEKYCYVNSDQGDLLIYECDTGALVHALSVPHTLNVPGGNLQGRRSIIQAMDIQPIQSNTVGPRLILGTDSLTGSLLDYQLTFM</sequence>
<dbReference type="GO" id="GO:0031464">
    <property type="term" value="C:Cul4A-RING E3 ubiquitin ligase complex"/>
    <property type="evidence" value="ECO:0007669"/>
    <property type="project" value="TreeGrafter"/>
</dbReference>
<dbReference type="PANTHER" id="PTHR46202:SF1">
    <property type="entry name" value="DNA EXCISION REPAIR PROTEIN ERCC-8"/>
    <property type="match status" value="1"/>
</dbReference>
<dbReference type="Pfam" id="PF00400">
    <property type="entry name" value="WD40"/>
    <property type="match status" value="1"/>
</dbReference>
<keyword evidence="1" id="KW-0853">WD repeat</keyword>
<dbReference type="PANTHER" id="PTHR46202">
    <property type="entry name" value="DNA EXCISION REPAIR PROTEIN ERCC-8"/>
    <property type="match status" value="1"/>
</dbReference>
<dbReference type="PROSITE" id="PS50082">
    <property type="entry name" value="WD_REPEATS_2"/>
    <property type="match status" value="1"/>
</dbReference>
<dbReference type="GO" id="GO:0000109">
    <property type="term" value="C:nucleotide-excision repair complex"/>
    <property type="evidence" value="ECO:0007669"/>
    <property type="project" value="TreeGrafter"/>
</dbReference>
<dbReference type="Gene3D" id="2.130.10.10">
    <property type="entry name" value="YVTN repeat-like/Quinoprotein amine dehydrogenase"/>
    <property type="match status" value="2"/>
</dbReference>
<reference evidence="2 3" key="1">
    <citation type="submission" date="2016-01" db="EMBL/GenBank/DDBJ databases">
        <title>Genome sequence of the yeast Holleya sinecauda.</title>
        <authorList>
            <person name="Dietrich F.S."/>
        </authorList>
    </citation>
    <scope>NUCLEOTIDE SEQUENCE [LARGE SCALE GENOMIC DNA]</scope>
    <source>
        <strain evidence="2 3">ATCC 58844</strain>
    </source>
</reference>
<gene>
    <name evidence="2" type="ORF">AW171_hschr52910</name>
</gene>
<dbReference type="GO" id="GO:0006283">
    <property type="term" value="P:transcription-coupled nucleotide-excision repair"/>
    <property type="evidence" value="ECO:0007669"/>
    <property type="project" value="InterPro"/>
</dbReference>
<evidence type="ECO:0000313" key="2">
    <source>
        <dbReference type="EMBL" id="AMD20981.1"/>
    </source>
</evidence>
<dbReference type="RefSeq" id="XP_017987977.1">
    <property type="nucleotide sequence ID" value="XM_018132742.1"/>
</dbReference>
<dbReference type="GO" id="GO:0043161">
    <property type="term" value="P:proteasome-mediated ubiquitin-dependent protein catabolic process"/>
    <property type="evidence" value="ECO:0007669"/>
    <property type="project" value="TreeGrafter"/>
</dbReference>
<dbReference type="InterPro" id="IPR036322">
    <property type="entry name" value="WD40_repeat_dom_sf"/>
</dbReference>
<evidence type="ECO:0000256" key="1">
    <source>
        <dbReference type="PROSITE-ProRule" id="PRU00221"/>
    </source>
</evidence>
<dbReference type="EMBL" id="CP014245">
    <property type="protein sequence ID" value="AMD20981.1"/>
    <property type="molecule type" value="Genomic_DNA"/>
</dbReference>
<dbReference type="STRING" id="45286.A0A0X8HSE1"/>
<dbReference type="InterPro" id="IPR042238">
    <property type="entry name" value="Rad28/ERCC8/Ckn1/ATCSA-1"/>
</dbReference>
<dbReference type="AlphaFoldDB" id="A0A0X8HSE1"/>
<dbReference type="GO" id="GO:0000209">
    <property type="term" value="P:protein polyubiquitination"/>
    <property type="evidence" value="ECO:0007669"/>
    <property type="project" value="TreeGrafter"/>
</dbReference>
<evidence type="ECO:0000313" key="3">
    <source>
        <dbReference type="Proteomes" id="UP000243052"/>
    </source>
</evidence>
<organism evidence="2 3">
    <name type="scientific">Eremothecium sinecaudum</name>
    <dbReference type="NCBI Taxonomy" id="45286"/>
    <lineage>
        <taxon>Eukaryota</taxon>
        <taxon>Fungi</taxon>
        <taxon>Dikarya</taxon>
        <taxon>Ascomycota</taxon>
        <taxon>Saccharomycotina</taxon>
        <taxon>Saccharomycetes</taxon>
        <taxon>Saccharomycetales</taxon>
        <taxon>Saccharomycetaceae</taxon>
        <taxon>Eremothecium</taxon>
    </lineage>
</organism>
<proteinExistence type="predicted"/>
<dbReference type="Proteomes" id="UP000243052">
    <property type="component" value="Chromosome v"/>
</dbReference>